<accession>A0ABW9LRN4</accession>
<evidence type="ECO:0000313" key="2">
    <source>
        <dbReference type="EMBL" id="MFN6550668.1"/>
    </source>
</evidence>
<protein>
    <recommendedName>
        <fullName evidence="4">HK97 gp10 family phage protein</fullName>
    </recommendedName>
</protein>
<dbReference type="Proteomes" id="UP001635817">
    <property type="component" value="Unassembled WGS sequence"/>
</dbReference>
<proteinExistence type="predicted"/>
<evidence type="ECO:0008006" key="4">
    <source>
        <dbReference type="Google" id="ProtNLM"/>
    </source>
</evidence>
<feature type="region of interest" description="Disordered" evidence="1">
    <location>
        <begin position="113"/>
        <end position="141"/>
    </location>
</feature>
<reference evidence="2 3" key="1">
    <citation type="submission" date="2024-12" db="EMBL/GenBank/DDBJ databases">
        <title>The coexistence of Mycolicibacterium septicum and Mycolicibacterium nivoides in clinical samples.</title>
        <authorList>
            <person name="Wang C."/>
            <person name="Feng Y."/>
            <person name="Zong Z."/>
        </authorList>
    </citation>
    <scope>NUCLEOTIDE SEQUENCE [LARGE SCALE GENOMIC DNA]</scope>
    <source>
        <strain evidence="2 3">120310</strain>
    </source>
</reference>
<comment type="caution">
    <text evidence="2">The sequence shown here is derived from an EMBL/GenBank/DDBJ whole genome shotgun (WGS) entry which is preliminary data.</text>
</comment>
<name>A0ABW9LRN4_9MYCO</name>
<evidence type="ECO:0000313" key="3">
    <source>
        <dbReference type="Proteomes" id="UP001635817"/>
    </source>
</evidence>
<dbReference type="RefSeq" id="WP_409549454.1">
    <property type="nucleotide sequence ID" value="NZ_JBKBDE010000002.1"/>
</dbReference>
<dbReference type="EMBL" id="JBKBDE010000002">
    <property type="protein sequence ID" value="MFN6550668.1"/>
    <property type="molecule type" value="Genomic_DNA"/>
</dbReference>
<evidence type="ECO:0000256" key="1">
    <source>
        <dbReference type="SAM" id="MobiDB-lite"/>
    </source>
</evidence>
<keyword evidence="3" id="KW-1185">Reference proteome</keyword>
<organism evidence="2 3">
    <name type="scientific">Mycolicibacterium septicum</name>
    <dbReference type="NCBI Taxonomy" id="98668"/>
    <lineage>
        <taxon>Bacteria</taxon>
        <taxon>Bacillati</taxon>
        <taxon>Actinomycetota</taxon>
        <taxon>Actinomycetes</taxon>
        <taxon>Mycobacteriales</taxon>
        <taxon>Mycobacteriaceae</taxon>
        <taxon>Mycolicibacterium</taxon>
    </lineage>
</organism>
<gene>
    <name evidence="2" type="ORF">ACK4CP_09715</name>
</gene>
<sequence>MSSSRAEIQRAILDEINKSTALFAELESIPEQVEKTVEEFTPVLTGETKKSIEVKHRKTALKKLSTRRVKLGEVYSDEDPAKVNTIEYGRSDADDNGGTPEFAMFRRAAAEWDDKDFEPTKGRKKAPKSNADWDAALGMTD</sequence>